<comment type="caution">
    <text evidence="2">The sequence shown here is derived from an EMBL/GenBank/DDBJ whole genome shotgun (WGS) entry which is preliminary data.</text>
</comment>
<feature type="compositionally biased region" description="Polar residues" evidence="1">
    <location>
        <begin position="294"/>
        <end position="304"/>
    </location>
</feature>
<proteinExistence type="predicted"/>
<evidence type="ECO:0000256" key="1">
    <source>
        <dbReference type="SAM" id="MobiDB-lite"/>
    </source>
</evidence>
<reference evidence="2 3" key="1">
    <citation type="journal article" date="2012" name="Genome Biol.">
        <title>Genome and low-iron response of an oceanic diatom adapted to chronic iron limitation.</title>
        <authorList>
            <person name="Lommer M."/>
            <person name="Specht M."/>
            <person name="Roy A.S."/>
            <person name="Kraemer L."/>
            <person name="Andreson R."/>
            <person name="Gutowska M.A."/>
            <person name="Wolf J."/>
            <person name="Bergner S.V."/>
            <person name="Schilhabel M.B."/>
            <person name="Klostermeier U.C."/>
            <person name="Beiko R.G."/>
            <person name="Rosenstiel P."/>
            <person name="Hippler M."/>
            <person name="Laroche J."/>
        </authorList>
    </citation>
    <scope>NUCLEOTIDE SEQUENCE [LARGE SCALE GENOMIC DNA]</scope>
    <source>
        <strain evidence="2 3">CCMP1005</strain>
    </source>
</reference>
<evidence type="ECO:0000313" key="3">
    <source>
        <dbReference type="Proteomes" id="UP000266841"/>
    </source>
</evidence>
<organism evidence="2 3">
    <name type="scientific">Thalassiosira oceanica</name>
    <name type="common">Marine diatom</name>
    <dbReference type="NCBI Taxonomy" id="159749"/>
    <lineage>
        <taxon>Eukaryota</taxon>
        <taxon>Sar</taxon>
        <taxon>Stramenopiles</taxon>
        <taxon>Ochrophyta</taxon>
        <taxon>Bacillariophyta</taxon>
        <taxon>Coscinodiscophyceae</taxon>
        <taxon>Thalassiosirophycidae</taxon>
        <taxon>Thalassiosirales</taxon>
        <taxon>Thalassiosiraceae</taxon>
        <taxon>Thalassiosira</taxon>
    </lineage>
</organism>
<feature type="region of interest" description="Disordered" evidence="1">
    <location>
        <begin position="23"/>
        <end position="69"/>
    </location>
</feature>
<feature type="non-terminal residue" evidence="2">
    <location>
        <position position="342"/>
    </location>
</feature>
<dbReference type="EMBL" id="AGNL01016232">
    <property type="protein sequence ID" value="EJK65183.1"/>
    <property type="molecule type" value="Genomic_DNA"/>
</dbReference>
<evidence type="ECO:0000313" key="2">
    <source>
        <dbReference type="EMBL" id="EJK65183.1"/>
    </source>
</evidence>
<name>K0SGF7_THAOC</name>
<dbReference type="Proteomes" id="UP000266841">
    <property type="component" value="Unassembled WGS sequence"/>
</dbReference>
<feature type="region of interest" description="Disordered" evidence="1">
    <location>
        <begin position="288"/>
        <end position="322"/>
    </location>
</feature>
<protein>
    <submittedName>
        <fullName evidence="2">Uncharacterized protein</fullName>
    </submittedName>
</protein>
<accession>K0SGF7</accession>
<feature type="compositionally biased region" description="Basic and acidic residues" evidence="1">
    <location>
        <begin position="42"/>
        <end position="60"/>
    </location>
</feature>
<gene>
    <name evidence="2" type="ORF">THAOC_13992</name>
</gene>
<dbReference type="AlphaFoldDB" id="K0SGF7"/>
<sequence>MLVLSLSFSGLPGGAQHSMRLAAAGGDVWQPKAKEKKGGHKRGGDHPQRQSTADRVELEPRGGNTGDSRNEIGIARLILGVGRQLKLLHPSETIPDEAAPRRLVKPPPKKSTSVLPQHVVRRCVDAACARDGPTAGSRATDPPSTHLRVKHSDLGTALYHAPHHGAATRIVEAPDILLLDHSERDKRGRTHRGGGGIGTAVPRCAAAAAALTPFELGSGGPTYKQAKGLVAAASREGTPVQKGWAALPAAAAARWLYNSFFAAPTTKGATTADDGGSRCAMDISRHSATAADEGNQQQQATTSKPGRKTAPTREQAQLGKLKEANAKYKNLLKLAKERIQEQ</sequence>
<keyword evidence="3" id="KW-1185">Reference proteome</keyword>